<dbReference type="Araport" id="AT1G34042"/>
<dbReference type="TAIR" id="AT1G34042"/>
<dbReference type="HOGENOM" id="CLU_2500994_0_0_1"/>
<sequence>MRNPRCRLGMVKLSLSSLRNRRVFLSCPRNRLPGLGIVEVIYIKLEESLMRTCNRRVFFIESKKLSLRTRNCRVFSIESEDSSTET</sequence>
<dbReference type="AlphaFoldDB" id="B3H662"/>
<gene>
    <name evidence="1 2" type="ordered locus">At1g34042</name>
</gene>
<dbReference type="Proteomes" id="UP000006548">
    <property type="component" value="Chromosome 1"/>
</dbReference>
<dbReference type="KEGG" id="ath:AT1G34042"/>
<dbReference type="RefSeq" id="NP_001117408.1">
    <property type="nucleotide sequence ID" value="NM_001123936.2"/>
</dbReference>
<evidence type="ECO:0000313" key="3">
    <source>
        <dbReference type="Proteomes" id="UP000006548"/>
    </source>
</evidence>
<proteinExistence type="predicted"/>
<dbReference type="PaxDb" id="3702-AT1G34042.1"/>
<dbReference type="EMBL" id="CP002684">
    <property type="protein sequence ID" value="AEE31662.1"/>
    <property type="molecule type" value="Genomic_DNA"/>
</dbReference>
<reference evidence="3" key="2">
    <citation type="journal article" date="2017" name="Plant J.">
        <title>Araport11: a complete reannotation of the Arabidopsis thaliana reference genome.</title>
        <authorList>
            <person name="Cheng C.Y."/>
            <person name="Krishnakumar V."/>
            <person name="Chan A.P."/>
            <person name="Thibaud-Nissen F."/>
            <person name="Schobel S."/>
            <person name="Town C.D."/>
        </authorList>
    </citation>
    <scope>GENOME REANNOTATION</scope>
    <source>
        <strain evidence="3">cv. Columbia</strain>
    </source>
</reference>
<organism evidence="2 3">
    <name type="scientific">Arabidopsis thaliana</name>
    <name type="common">Mouse-ear cress</name>
    <dbReference type="NCBI Taxonomy" id="3702"/>
    <lineage>
        <taxon>Eukaryota</taxon>
        <taxon>Viridiplantae</taxon>
        <taxon>Streptophyta</taxon>
        <taxon>Embryophyta</taxon>
        <taxon>Tracheophyta</taxon>
        <taxon>Spermatophyta</taxon>
        <taxon>Magnoliopsida</taxon>
        <taxon>eudicotyledons</taxon>
        <taxon>Gunneridae</taxon>
        <taxon>Pentapetalae</taxon>
        <taxon>rosids</taxon>
        <taxon>malvids</taxon>
        <taxon>Brassicales</taxon>
        <taxon>Brassicaceae</taxon>
        <taxon>Camelineae</taxon>
        <taxon>Arabidopsis</taxon>
    </lineage>
</organism>
<reference evidence="2 3" key="1">
    <citation type="journal article" date="2000" name="Nature">
        <title>Sequence and analysis of chromosome 1 of the plant Arabidopsis thaliana.</title>
        <authorList>
            <person name="Theologis A."/>
            <person name="Ecker J.R."/>
            <person name="Palm C.J."/>
            <person name="Federspiel N.A."/>
            <person name="Kaul S."/>
            <person name="White O."/>
            <person name="Alonso J."/>
            <person name="Altafi H."/>
            <person name="Araujo R."/>
            <person name="Bowman C.L."/>
            <person name="Brooks S.Y."/>
            <person name="Buehler E."/>
            <person name="Chan A."/>
            <person name="Chao Q."/>
            <person name="Chen H."/>
            <person name="Cheuk R.F."/>
            <person name="Chin C.W."/>
            <person name="Chung M.K."/>
            <person name="Conn L."/>
            <person name="Conway A.B."/>
            <person name="Conway A.R."/>
            <person name="Creasy T.H."/>
            <person name="Dewar K."/>
            <person name="Dunn P."/>
            <person name="Etgu P."/>
            <person name="Feldblyum T.V."/>
            <person name="Feng J."/>
            <person name="Fong B."/>
            <person name="Fujii C.Y."/>
            <person name="Gill J.E."/>
            <person name="Goldsmith A.D."/>
            <person name="Haas B."/>
            <person name="Hansen N.F."/>
            <person name="Hughes B."/>
            <person name="Huizar L."/>
            <person name="Hunter J.L."/>
            <person name="Jenkins J."/>
            <person name="Johnson-Hopson C."/>
            <person name="Khan S."/>
            <person name="Khaykin E."/>
            <person name="Kim C.J."/>
            <person name="Koo H.L."/>
            <person name="Kremenetskaia I."/>
            <person name="Kurtz D.B."/>
            <person name="Kwan A."/>
            <person name="Lam B."/>
            <person name="Langin-Hooper S."/>
            <person name="Lee A."/>
            <person name="Lee J.M."/>
            <person name="Lenz C.A."/>
            <person name="Li J.H."/>
            <person name="Li Y."/>
            <person name="Lin X."/>
            <person name="Liu S.X."/>
            <person name="Liu Z.A."/>
            <person name="Luros J.S."/>
            <person name="Maiti R."/>
            <person name="Marziali A."/>
            <person name="Militscher J."/>
            <person name="Miranda M."/>
            <person name="Nguyen M."/>
            <person name="Nierman W.C."/>
            <person name="Osborne B.I."/>
            <person name="Pai G."/>
            <person name="Peterson J."/>
            <person name="Pham P.K."/>
            <person name="Rizzo M."/>
            <person name="Rooney T."/>
            <person name="Rowley D."/>
            <person name="Sakano H."/>
            <person name="Salzberg S.L."/>
            <person name="Schwartz J.R."/>
            <person name="Shinn P."/>
            <person name="Southwick A.M."/>
            <person name="Sun H."/>
            <person name="Tallon L.J."/>
            <person name="Tambunga G."/>
            <person name="Toriumi M.J."/>
            <person name="Town C.D."/>
            <person name="Utterback T."/>
            <person name="Van Aken S."/>
            <person name="Vaysberg M."/>
            <person name="Vysotskaia V.S."/>
            <person name="Walker M."/>
            <person name="Wu D."/>
            <person name="Yu G."/>
            <person name="Fraser C.M."/>
            <person name="Venter J.C."/>
            <person name="Davis R.W."/>
        </authorList>
    </citation>
    <scope>NUCLEOTIDE SEQUENCE [LARGE SCALE GENOMIC DNA]</scope>
    <source>
        <strain evidence="3">cv. Columbia</strain>
    </source>
</reference>
<protein>
    <submittedName>
        <fullName evidence="2">Uncharacterized protein</fullName>
    </submittedName>
</protein>
<name>B3H662_ARATH</name>
<evidence type="ECO:0000313" key="2">
    <source>
        <dbReference type="EMBL" id="AEE31662.1"/>
    </source>
</evidence>
<dbReference type="InParanoid" id="B3H662"/>
<dbReference type="GeneID" id="6241278"/>
<keyword evidence="3" id="KW-1185">Reference proteome</keyword>
<evidence type="ECO:0000313" key="1">
    <source>
        <dbReference type="Araport" id="AT1G34042"/>
    </source>
</evidence>
<accession>B3H662</accession>